<evidence type="ECO:0000313" key="1">
    <source>
        <dbReference type="EMBL" id="PPQ27292.1"/>
    </source>
</evidence>
<dbReference type="NCBIfam" id="TIGR04256">
    <property type="entry name" value="GxxExxY"/>
    <property type="match status" value="1"/>
</dbReference>
<organism evidence="1 2">
    <name type="scientific">Rhodopila globiformis</name>
    <name type="common">Rhodopseudomonas globiformis</name>
    <dbReference type="NCBI Taxonomy" id="1071"/>
    <lineage>
        <taxon>Bacteria</taxon>
        <taxon>Pseudomonadati</taxon>
        <taxon>Pseudomonadota</taxon>
        <taxon>Alphaproteobacteria</taxon>
        <taxon>Acetobacterales</taxon>
        <taxon>Acetobacteraceae</taxon>
        <taxon>Rhodopila</taxon>
    </lineage>
</organism>
<dbReference type="InterPro" id="IPR026350">
    <property type="entry name" value="GxxExxY"/>
</dbReference>
<dbReference type="EMBL" id="NHRY01000260">
    <property type="protein sequence ID" value="PPQ27292.1"/>
    <property type="molecule type" value="Genomic_DNA"/>
</dbReference>
<protein>
    <submittedName>
        <fullName evidence="1">GxxExxY protein</fullName>
    </submittedName>
</protein>
<gene>
    <name evidence="1" type="ORF">CCS01_27465</name>
</gene>
<reference evidence="1 2" key="1">
    <citation type="journal article" date="2018" name="Arch. Microbiol.">
        <title>New insights into the metabolic potential of the phototrophic purple bacterium Rhodopila globiformis DSM 161(T) from its draft genome sequence and evidence for a vanadium-dependent nitrogenase.</title>
        <authorList>
            <person name="Imhoff J.F."/>
            <person name="Rahn T."/>
            <person name="Kunzel S."/>
            <person name="Neulinger S.C."/>
        </authorList>
    </citation>
    <scope>NUCLEOTIDE SEQUENCE [LARGE SCALE GENOMIC DNA]</scope>
    <source>
        <strain evidence="1 2">DSM 161</strain>
    </source>
</reference>
<comment type="caution">
    <text evidence="1">The sequence shown here is derived from an EMBL/GenBank/DDBJ whole genome shotgun (WGS) entry which is preliminary data.</text>
</comment>
<dbReference type="Pfam" id="PF13366">
    <property type="entry name" value="PDDEXK_3"/>
    <property type="match status" value="1"/>
</dbReference>
<keyword evidence="2" id="KW-1185">Reference proteome</keyword>
<evidence type="ECO:0000313" key="2">
    <source>
        <dbReference type="Proteomes" id="UP000239724"/>
    </source>
</evidence>
<dbReference type="Proteomes" id="UP000239724">
    <property type="component" value="Unassembled WGS sequence"/>
</dbReference>
<accession>A0A2S6MY55</accession>
<name>A0A2S6MY55_RHOGL</name>
<sequence length="130" mass="14963">MLEPSLEHDVVARQIVDAAFAVHSVLGPGLLEAVYEQCLAYELETREIPFRRQVVLPICYRGRRIDAGFRMDMVVCELVVVEIKAVERLLPIHEAQLATYLRLSRLQLRLLINFNVILIKQGIRRRINNG</sequence>
<proteinExistence type="predicted"/>
<dbReference type="OrthoDB" id="7172915at2"/>
<dbReference type="AlphaFoldDB" id="A0A2S6MY55"/>